<evidence type="ECO:0000256" key="1">
    <source>
        <dbReference type="SAM" id="Phobius"/>
    </source>
</evidence>
<protein>
    <submittedName>
        <fullName evidence="3">GTP-binding protein</fullName>
    </submittedName>
</protein>
<feature type="domain" description="DUF374" evidence="2">
    <location>
        <begin position="71"/>
        <end position="135"/>
    </location>
</feature>
<reference evidence="3 4" key="1">
    <citation type="submission" date="2016-02" db="EMBL/GenBank/DDBJ databases">
        <authorList>
            <consortium name="Pathogen Informatics"/>
        </authorList>
    </citation>
    <scope>NUCLEOTIDE SEQUENCE [LARGE SCALE GENOMIC DNA]</scope>
    <source>
        <strain evidence="3 4">RC20</strain>
    </source>
</reference>
<keyword evidence="4" id="KW-1185">Reference proteome</keyword>
<dbReference type="RefSeq" id="WP_075531444.1">
    <property type="nucleotide sequence ID" value="NZ_CP053844.1"/>
</dbReference>
<dbReference type="Pfam" id="PF04028">
    <property type="entry name" value="DUF374"/>
    <property type="match status" value="1"/>
</dbReference>
<organism evidence="3 4">
    <name type="scientific">Campylobacter geochelonis</name>
    <dbReference type="NCBI Taxonomy" id="1780362"/>
    <lineage>
        <taxon>Bacteria</taxon>
        <taxon>Pseudomonadati</taxon>
        <taxon>Campylobacterota</taxon>
        <taxon>Epsilonproteobacteria</taxon>
        <taxon>Campylobacterales</taxon>
        <taxon>Campylobacteraceae</taxon>
        <taxon>Campylobacter</taxon>
    </lineage>
</organism>
<name>A0A128EG63_9BACT</name>
<keyword evidence="1" id="KW-0472">Membrane</keyword>
<dbReference type="CDD" id="cd07983">
    <property type="entry name" value="LPLAT_DUF374-like"/>
    <property type="match status" value="1"/>
</dbReference>
<evidence type="ECO:0000313" key="3">
    <source>
        <dbReference type="EMBL" id="CZE47916.1"/>
    </source>
</evidence>
<dbReference type="EMBL" id="FIZP01000004">
    <property type="protein sequence ID" value="CZE47916.1"/>
    <property type="molecule type" value="Genomic_DNA"/>
</dbReference>
<feature type="transmembrane region" description="Helical" evidence="1">
    <location>
        <begin position="10"/>
        <end position="27"/>
    </location>
</feature>
<evidence type="ECO:0000313" key="4">
    <source>
        <dbReference type="Proteomes" id="UP000069632"/>
    </source>
</evidence>
<proteinExistence type="predicted"/>
<evidence type="ECO:0000259" key="2">
    <source>
        <dbReference type="Pfam" id="PF04028"/>
    </source>
</evidence>
<keyword evidence="1" id="KW-0812">Transmembrane</keyword>
<dbReference type="Proteomes" id="UP000069632">
    <property type="component" value="Unassembled WGS sequence"/>
</dbReference>
<dbReference type="AlphaFoldDB" id="A0A128EG63"/>
<gene>
    <name evidence="3" type="primary">era_1</name>
    <name evidence="3" type="ORF">ERS672216_01134</name>
</gene>
<accession>A0A128EG63</accession>
<dbReference type="InterPro" id="IPR007172">
    <property type="entry name" value="DUF374"/>
</dbReference>
<keyword evidence="1" id="KW-1133">Transmembrane helix</keyword>
<dbReference type="OrthoDB" id="9810508at2"/>
<sequence>MQDKPLKKRVLLKVAEWVILVCIWLIYLTCKKNFTPTNLPKSPCVVVFWHGRLAMMSFAYRHWWKKAHSGQKRGKVIISDHKDGEIITRVISHFGIGAIRGSSSKGGARALINAFTEIKNGVDVIITPDGPRGPRHSVADGAVVIAQKKELDIYTLNYEASRFWQFKSWDGMILPKPFSAINFSLSAPFSVRDLELESAKSKIQNELFEAAKIDSKFS</sequence>